<dbReference type="Pfam" id="PF09991">
    <property type="entry name" value="DUF2232"/>
    <property type="match status" value="1"/>
</dbReference>
<feature type="transmembrane region" description="Helical" evidence="1">
    <location>
        <begin position="16"/>
        <end position="43"/>
    </location>
</feature>
<dbReference type="Proteomes" id="UP000184447">
    <property type="component" value="Unassembled WGS sequence"/>
</dbReference>
<dbReference type="InterPro" id="IPR018710">
    <property type="entry name" value="DUF2232"/>
</dbReference>
<feature type="transmembrane region" description="Helical" evidence="1">
    <location>
        <begin position="259"/>
        <end position="279"/>
    </location>
</feature>
<dbReference type="STRING" id="1121316.SAMN02745207_03637"/>
<dbReference type="OrthoDB" id="1938242at2"/>
<dbReference type="PANTHER" id="PTHR41324:SF1">
    <property type="entry name" value="DUF2232 DOMAIN-CONTAINING PROTEIN"/>
    <property type="match status" value="1"/>
</dbReference>
<sequence>MQKNTYNTKSIVEAGIISALIVVVFLMSAYTATLSSVGTFILPIPVTILYLRNDFRIALLATITSFILAIIMVDIPSALGGAMTFGIIGMTFGYCIKNKYSKKVTVLILSIANIIAYIFQIFILLFFVTKQSLFEQINFMSTTFNEAFEETINMYQKMGITSEQLKSMDLIKEMFSTDFIMKMIPATIILWGVGAALLNYTLTRTVLNKLKYYKLEKFKQIQHFYVTNLITAGLIILWSSGVILKYFGFDMGSYLETTMIVVIQITLMVNGFATLIYYLRVKSNRTISKPVIALLIIFMFMSSFFANMVFFIGLVESILDFRNLDPYSFRKKKIKE</sequence>
<keyword evidence="1" id="KW-1133">Transmembrane helix</keyword>
<keyword evidence="1" id="KW-0812">Transmembrane</keyword>
<dbReference type="RefSeq" id="WP_073340342.1">
    <property type="nucleotide sequence ID" value="NZ_FQXM01000029.1"/>
</dbReference>
<dbReference type="EMBL" id="FQXM01000029">
    <property type="protein sequence ID" value="SHH98935.1"/>
    <property type="molecule type" value="Genomic_DNA"/>
</dbReference>
<keyword evidence="1" id="KW-0472">Membrane</keyword>
<proteinExistence type="predicted"/>
<dbReference type="PANTHER" id="PTHR41324">
    <property type="entry name" value="MEMBRANE PROTEIN-RELATED"/>
    <property type="match status" value="1"/>
</dbReference>
<feature type="transmembrane region" description="Helical" evidence="1">
    <location>
        <begin position="179"/>
        <end position="202"/>
    </location>
</feature>
<organism evidence="2 3">
    <name type="scientific">Clostridium grantii DSM 8605</name>
    <dbReference type="NCBI Taxonomy" id="1121316"/>
    <lineage>
        <taxon>Bacteria</taxon>
        <taxon>Bacillati</taxon>
        <taxon>Bacillota</taxon>
        <taxon>Clostridia</taxon>
        <taxon>Eubacteriales</taxon>
        <taxon>Clostridiaceae</taxon>
        <taxon>Clostridium</taxon>
    </lineage>
</organism>
<evidence type="ECO:0000313" key="2">
    <source>
        <dbReference type="EMBL" id="SHH98935.1"/>
    </source>
</evidence>
<reference evidence="2 3" key="1">
    <citation type="submission" date="2016-11" db="EMBL/GenBank/DDBJ databases">
        <authorList>
            <person name="Jaros S."/>
            <person name="Januszkiewicz K."/>
            <person name="Wedrychowicz H."/>
        </authorList>
    </citation>
    <scope>NUCLEOTIDE SEQUENCE [LARGE SCALE GENOMIC DNA]</scope>
    <source>
        <strain evidence="2 3">DSM 8605</strain>
    </source>
</reference>
<dbReference type="AlphaFoldDB" id="A0A1M5XGC5"/>
<protein>
    <submittedName>
        <fullName evidence="2">Uncharacterized conserved protein YybS, DUF2232 family</fullName>
    </submittedName>
</protein>
<feature type="transmembrane region" description="Helical" evidence="1">
    <location>
        <begin position="55"/>
        <end position="73"/>
    </location>
</feature>
<feature type="transmembrane region" description="Helical" evidence="1">
    <location>
        <begin position="291"/>
        <end position="315"/>
    </location>
</feature>
<evidence type="ECO:0000313" key="3">
    <source>
        <dbReference type="Proteomes" id="UP000184447"/>
    </source>
</evidence>
<keyword evidence="3" id="KW-1185">Reference proteome</keyword>
<gene>
    <name evidence="2" type="ORF">SAMN02745207_03637</name>
</gene>
<feature type="transmembrane region" description="Helical" evidence="1">
    <location>
        <begin position="104"/>
        <end position="128"/>
    </location>
</feature>
<accession>A0A1M5XGC5</accession>
<evidence type="ECO:0000256" key="1">
    <source>
        <dbReference type="SAM" id="Phobius"/>
    </source>
</evidence>
<name>A0A1M5XGC5_9CLOT</name>
<feature type="transmembrane region" description="Helical" evidence="1">
    <location>
        <begin position="223"/>
        <end position="247"/>
    </location>
</feature>